<sequence length="109" mass="12356">MKVWSGLLNTHESNAERVIEGHRVRFGGNLAWGSSCSSAPFSKHILPPLSATHLWSSDQFPSSTVLKCQGYMYRGWTMKLKHLVLDHNNLLVWCRASFCGQYSVNSSWE</sequence>
<dbReference type="EMBL" id="JAHRIP010057669">
    <property type="protein sequence ID" value="MEQ2303430.1"/>
    <property type="molecule type" value="Genomic_DNA"/>
</dbReference>
<protein>
    <submittedName>
        <fullName evidence="1">Uncharacterized protein</fullName>
    </submittedName>
</protein>
<organism evidence="1 2">
    <name type="scientific">Ameca splendens</name>
    <dbReference type="NCBI Taxonomy" id="208324"/>
    <lineage>
        <taxon>Eukaryota</taxon>
        <taxon>Metazoa</taxon>
        <taxon>Chordata</taxon>
        <taxon>Craniata</taxon>
        <taxon>Vertebrata</taxon>
        <taxon>Euteleostomi</taxon>
        <taxon>Actinopterygii</taxon>
        <taxon>Neopterygii</taxon>
        <taxon>Teleostei</taxon>
        <taxon>Neoteleostei</taxon>
        <taxon>Acanthomorphata</taxon>
        <taxon>Ovalentaria</taxon>
        <taxon>Atherinomorphae</taxon>
        <taxon>Cyprinodontiformes</taxon>
        <taxon>Goodeidae</taxon>
        <taxon>Ameca</taxon>
    </lineage>
</organism>
<comment type="caution">
    <text evidence="1">The sequence shown here is derived from an EMBL/GenBank/DDBJ whole genome shotgun (WGS) entry which is preliminary data.</text>
</comment>
<evidence type="ECO:0000313" key="2">
    <source>
        <dbReference type="Proteomes" id="UP001469553"/>
    </source>
</evidence>
<dbReference type="Proteomes" id="UP001469553">
    <property type="component" value="Unassembled WGS sequence"/>
</dbReference>
<reference evidence="1 2" key="1">
    <citation type="submission" date="2021-06" db="EMBL/GenBank/DDBJ databases">
        <authorList>
            <person name="Palmer J.M."/>
        </authorList>
    </citation>
    <scope>NUCLEOTIDE SEQUENCE [LARGE SCALE GENOMIC DNA]</scope>
    <source>
        <strain evidence="1 2">AS_MEX2019</strain>
        <tissue evidence="1">Muscle</tissue>
    </source>
</reference>
<proteinExistence type="predicted"/>
<accession>A0ABV0ZBE5</accession>
<keyword evidence="2" id="KW-1185">Reference proteome</keyword>
<gene>
    <name evidence="1" type="ORF">AMECASPLE_016852</name>
</gene>
<evidence type="ECO:0000313" key="1">
    <source>
        <dbReference type="EMBL" id="MEQ2303430.1"/>
    </source>
</evidence>
<name>A0ABV0ZBE5_9TELE</name>